<dbReference type="InterPro" id="IPR012429">
    <property type="entry name" value="HGSNAT_cat"/>
</dbReference>
<gene>
    <name evidence="3" type="ORF">H8711_11505</name>
</gene>
<dbReference type="EMBL" id="JACRST010000023">
    <property type="protein sequence ID" value="MBC8547552.1"/>
    <property type="molecule type" value="Genomic_DNA"/>
</dbReference>
<comment type="caution">
    <text evidence="3">The sequence shown here is derived from an EMBL/GenBank/DDBJ whole genome shotgun (WGS) entry which is preliminary data.</text>
</comment>
<dbReference type="AlphaFoldDB" id="A0A926E1R5"/>
<keyword evidence="1" id="KW-1133">Transmembrane helix</keyword>
<feature type="transmembrane region" description="Helical" evidence="1">
    <location>
        <begin position="44"/>
        <end position="67"/>
    </location>
</feature>
<keyword evidence="1" id="KW-0812">Transmembrane</keyword>
<evidence type="ECO:0000313" key="4">
    <source>
        <dbReference type="Proteomes" id="UP000653127"/>
    </source>
</evidence>
<feature type="transmembrane region" description="Helical" evidence="1">
    <location>
        <begin position="185"/>
        <end position="205"/>
    </location>
</feature>
<feature type="domain" description="Heparan-alpha-glucosaminide N-acetyltransferase catalytic" evidence="2">
    <location>
        <begin position="10"/>
        <end position="238"/>
    </location>
</feature>
<dbReference type="Pfam" id="PF07786">
    <property type="entry name" value="HGSNAT_cat"/>
    <property type="match status" value="1"/>
</dbReference>
<evidence type="ECO:0000313" key="3">
    <source>
        <dbReference type="EMBL" id="MBC8547552.1"/>
    </source>
</evidence>
<proteinExistence type="predicted"/>
<evidence type="ECO:0000256" key="1">
    <source>
        <dbReference type="SAM" id="Phobius"/>
    </source>
</evidence>
<feature type="transmembrane region" description="Helical" evidence="1">
    <location>
        <begin position="103"/>
        <end position="120"/>
    </location>
</feature>
<sequence length="253" mass="29337">MAEKRDLSGRVWLVDELRGAFILLMVVYHTFYDLVYIFDVNIPAFRWTFTTWIQLLIAGLFVFLSGVASRFSRNNLKRGAQCFALGMLMTLVTAVVLPEQIVLFGVLHMLGVCMMLFPLLRPLLDRIPPWAGVIGCAALFFLTFNTQLGFWGMRGWEMALPDAWYGTSWLFWLGFPREGFWSSDYFPLLPWIFWFLGGAFVGVPIKARRAPSWFYRPHCRWLAALGRNTIYIYLLHQPVIYGLLSLLFALLRR</sequence>
<reference evidence="3" key="1">
    <citation type="submission" date="2020-08" db="EMBL/GenBank/DDBJ databases">
        <title>Genome public.</title>
        <authorList>
            <person name="Liu C."/>
            <person name="Sun Q."/>
        </authorList>
    </citation>
    <scope>NUCLEOTIDE SEQUENCE</scope>
    <source>
        <strain evidence="3">NSJ-31</strain>
    </source>
</reference>
<name>A0A926E1R5_9FIRM</name>
<organism evidence="3 4">
    <name type="scientific">Ligaoa zhengdingensis</name>
    <dbReference type="NCBI Taxonomy" id="2763658"/>
    <lineage>
        <taxon>Bacteria</taxon>
        <taxon>Bacillati</taxon>
        <taxon>Bacillota</taxon>
        <taxon>Clostridia</taxon>
        <taxon>Eubacteriales</taxon>
        <taxon>Oscillospiraceae</taxon>
        <taxon>Ligaoa</taxon>
    </lineage>
</organism>
<feature type="transmembrane region" description="Helical" evidence="1">
    <location>
        <begin position="20"/>
        <end position="38"/>
    </location>
</feature>
<accession>A0A926E1R5</accession>
<dbReference type="Proteomes" id="UP000653127">
    <property type="component" value="Unassembled WGS sequence"/>
</dbReference>
<feature type="transmembrane region" description="Helical" evidence="1">
    <location>
        <begin position="79"/>
        <end position="97"/>
    </location>
</feature>
<evidence type="ECO:0000259" key="2">
    <source>
        <dbReference type="Pfam" id="PF07786"/>
    </source>
</evidence>
<protein>
    <submittedName>
        <fullName evidence="3">DUF1624 domain-containing protein</fullName>
    </submittedName>
</protein>
<feature type="transmembrane region" description="Helical" evidence="1">
    <location>
        <begin position="127"/>
        <end position="144"/>
    </location>
</feature>
<keyword evidence="1" id="KW-0472">Membrane</keyword>
<dbReference type="RefSeq" id="WP_249283588.1">
    <property type="nucleotide sequence ID" value="NZ_JACRST010000023.1"/>
</dbReference>
<feature type="transmembrane region" description="Helical" evidence="1">
    <location>
        <begin position="230"/>
        <end position="251"/>
    </location>
</feature>
<keyword evidence="4" id="KW-1185">Reference proteome</keyword>